<dbReference type="KEGG" id="pcre:NCTC12858_01760"/>
<keyword evidence="2 4" id="KW-0378">Hydrolase</keyword>
<sequence length="195" mass="22145">MLKDFLSDYQIVLASQSPRRRELLAGLDIPFIQISLPDIEEVYPDSLPLEEVPLFLSRLKATAYRERMQASTLLITADTVVIIEGEILGKPQDRSEAESMLKKLSGKEHIVVTGVSITSLEKQESFSCCSKVCFEKLSSEEIYFYLDHYRPYDKAGAYGIQEWIGYVGIHHVEGSFYNVMGLPVHLLYQSLKDFA</sequence>
<feature type="site" description="Important for substrate specificity" evidence="4">
    <location>
        <position position="161"/>
    </location>
</feature>
<proteinExistence type="inferred from homology"/>
<feature type="active site" description="Proton acceptor" evidence="4">
    <location>
        <position position="78"/>
    </location>
</feature>
<name>A0A2X4Q1B1_9PORP</name>
<dbReference type="GO" id="GO:0036221">
    <property type="term" value="F:UTP diphosphatase activity"/>
    <property type="evidence" value="ECO:0007669"/>
    <property type="project" value="RHEA"/>
</dbReference>
<evidence type="ECO:0000256" key="4">
    <source>
        <dbReference type="HAMAP-Rule" id="MF_00528"/>
    </source>
</evidence>
<comment type="subcellular location">
    <subcellularLocation>
        <location evidence="4">Cytoplasm</location>
    </subcellularLocation>
</comment>
<evidence type="ECO:0000256" key="1">
    <source>
        <dbReference type="ARBA" id="ARBA00001968"/>
    </source>
</evidence>
<dbReference type="GO" id="GO:0005737">
    <property type="term" value="C:cytoplasm"/>
    <property type="evidence" value="ECO:0007669"/>
    <property type="project" value="UniProtKB-SubCell"/>
</dbReference>
<dbReference type="Pfam" id="PF02545">
    <property type="entry name" value="Maf"/>
    <property type="match status" value="1"/>
</dbReference>
<organism evidence="5 6">
    <name type="scientific">Porphyromonas crevioricanis</name>
    <dbReference type="NCBI Taxonomy" id="393921"/>
    <lineage>
        <taxon>Bacteria</taxon>
        <taxon>Pseudomonadati</taxon>
        <taxon>Bacteroidota</taxon>
        <taxon>Bacteroidia</taxon>
        <taxon>Bacteroidales</taxon>
        <taxon>Porphyromonadaceae</taxon>
        <taxon>Porphyromonas</taxon>
    </lineage>
</organism>
<dbReference type="SUPFAM" id="SSF52972">
    <property type="entry name" value="ITPase-like"/>
    <property type="match status" value="1"/>
</dbReference>
<dbReference type="CDD" id="cd00555">
    <property type="entry name" value="Maf"/>
    <property type="match status" value="1"/>
</dbReference>
<dbReference type="NCBIfam" id="TIGR00172">
    <property type="entry name" value="maf"/>
    <property type="match status" value="1"/>
</dbReference>
<dbReference type="EC" id="3.6.1.9" evidence="4"/>
<comment type="function">
    <text evidence="4">Nucleoside triphosphate pyrophosphatase that hydrolyzes dTTP and UTP. May have a dual role in cell division arrest and in preventing the incorporation of modified nucleotides into cellular nucleic acids.</text>
</comment>
<feature type="site" description="Important for substrate specificity" evidence="4">
    <location>
        <position position="19"/>
    </location>
</feature>
<comment type="similarity">
    <text evidence="4">Belongs to the Maf family. YhdE subfamily.</text>
</comment>
<evidence type="ECO:0000256" key="3">
    <source>
        <dbReference type="ARBA" id="ARBA00023080"/>
    </source>
</evidence>
<dbReference type="InterPro" id="IPR029001">
    <property type="entry name" value="ITPase-like_fam"/>
</dbReference>
<comment type="cofactor">
    <cofactor evidence="1 4">
        <name>a divalent metal cation</name>
        <dbReference type="ChEBI" id="CHEBI:60240"/>
    </cofactor>
</comment>
<accession>A0A2X4Q1B1</accession>
<dbReference type="RefSeq" id="WP_023940476.1">
    <property type="nucleotide sequence ID" value="NZ_LS483447.1"/>
</dbReference>
<dbReference type="PANTHER" id="PTHR43213:SF5">
    <property type="entry name" value="BIFUNCTIONAL DTTP_UTP PYROPHOSPHATASE_METHYLTRANSFERASE PROTEIN-RELATED"/>
    <property type="match status" value="1"/>
</dbReference>
<dbReference type="Gene3D" id="3.90.950.10">
    <property type="match status" value="1"/>
</dbReference>
<dbReference type="PANTHER" id="PTHR43213">
    <property type="entry name" value="BIFUNCTIONAL DTTP/UTP PYROPHOSPHATASE/METHYLTRANSFERASE PROTEIN-RELATED"/>
    <property type="match status" value="1"/>
</dbReference>
<evidence type="ECO:0000313" key="6">
    <source>
        <dbReference type="Proteomes" id="UP000249300"/>
    </source>
</evidence>
<keyword evidence="6" id="KW-1185">Reference proteome</keyword>
<evidence type="ECO:0000313" key="5">
    <source>
        <dbReference type="EMBL" id="SQH73887.1"/>
    </source>
</evidence>
<dbReference type="AlphaFoldDB" id="A0A2X4Q1B1"/>
<keyword evidence="4" id="KW-0963">Cytoplasm</keyword>
<dbReference type="HAMAP" id="MF_00528">
    <property type="entry name" value="Maf"/>
    <property type="match status" value="1"/>
</dbReference>
<gene>
    <name evidence="5" type="primary">maf</name>
    <name evidence="5" type="ORF">NCTC12858_01760</name>
</gene>
<dbReference type="Proteomes" id="UP000249300">
    <property type="component" value="Chromosome 1"/>
</dbReference>
<comment type="caution">
    <text evidence="4">Lacks conserved residue(s) required for the propagation of feature annotation.</text>
</comment>
<dbReference type="InterPro" id="IPR003697">
    <property type="entry name" value="Maf-like"/>
</dbReference>
<dbReference type="EMBL" id="LS483447">
    <property type="protein sequence ID" value="SQH73887.1"/>
    <property type="molecule type" value="Genomic_DNA"/>
</dbReference>
<evidence type="ECO:0000256" key="2">
    <source>
        <dbReference type="ARBA" id="ARBA00022801"/>
    </source>
</evidence>
<dbReference type="PIRSF" id="PIRSF006305">
    <property type="entry name" value="Maf"/>
    <property type="match status" value="1"/>
</dbReference>
<comment type="catalytic activity">
    <reaction evidence="4">
        <text>UTP + H2O = UMP + diphosphate + H(+)</text>
        <dbReference type="Rhea" id="RHEA:29395"/>
        <dbReference type="ChEBI" id="CHEBI:15377"/>
        <dbReference type="ChEBI" id="CHEBI:15378"/>
        <dbReference type="ChEBI" id="CHEBI:33019"/>
        <dbReference type="ChEBI" id="CHEBI:46398"/>
        <dbReference type="ChEBI" id="CHEBI:57865"/>
        <dbReference type="EC" id="3.6.1.9"/>
    </reaction>
</comment>
<reference evidence="5 6" key="1">
    <citation type="submission" date="2018-06" db="EMBL/GenBank/DDBJ databases">
        <authorList>
            <consortium name="Pathogen Informatics"/>
            <person name="Doyle S."/>
        </authorList>
    </citation>
    <scope>NUCLEOTIDE SEQUENCE [LARGE SCALE GENOMIC DNA]</scope>
    <source>
        <strain evidence="5 6">NCTC12858</strain>
    </source>
</reference>
<dbReference type="GO" id="GO:0036218">
    <property type="term" value="F:dTTP diphosphatase activity"/>
    <property type="evidence" value="ECO:0007669"/>
    <property type="project" value="RHEA"/>
</dbReference>
<comment type="catalytic activity">
    <reaction evidence="4">
        <text>dTTP + H2O = dTMP + diphosphate + H(+)</text>
        <dbReference type="Rhea" id="RHEA:28534"/>
        <dbReference type="ChEBI" id="CHEBI:15377"/>
        <dbReference type="ChEBI" id="CHEBI:15378"/>
        <dbReference type="ChEBI" id="CHEBI:33019"/>
        <dbReference type="ChEBI" id="CHEBI:37568"/>
        <dbReference type="ChEBI" id="CHEBI:63528"/>
        <dbReference type="EC" id="3.6.1.9"/>
    </reaction>
</comment>
<protein>
    <recommendedName>
        <fullName evidence="4">dTTP/UTP pyrophosphatase</fullName>
        <shortName evidence="4">dTTPase/UTPase</shortName>
        <ecNumber evidence="4">3.6.1.9</ecNumber>
    </recommendedName>
    <alternativeName>
        <fullName evidence="4">Nucleoside triphosphate pyrophosphatase</fullName>
    </alternativeName>
    <alternativeName>
        <fullName evidence="4">Nucleotide pyrophosphatase</fullName>
        <shortName evidence="4">Nucleotide PPase</shortName>
    </alternativeName>
</protein>
<keyword evidence="3 4" id="KW-0546">Nucleotide metabolism</keyword>
<feature type="site" description="Important for substrate specificity" evidence="4">
    <location>
        <position position="79"/>
    </location>
</feature>
<dbReference type="GO" id="GO:0009117">
    <property type="term" value="P:nucleotide metabolic process"/>
    <property type="evidence" value="ECO:0007669"/>
    <property type="project" value="UniProtKB-KW"/>
</dbReference>